<dbReference type="PANTHER" id="PTHR23531:SF1">
    <property type="entry name" value="QUINOLENE RESISTANCE PROTEIN NORA"/>
    <property type="match status" value="1"/>
</dbReference>
<evidence type="ECO:0000256" key="1">
    <source>
        <dbReference type="ARBA" id="ARBA00004651"/>
    </source>
</evidence>
<sequence>MQTKSKVWTKDFIILSLVNFFLTLIFFLLNATITLYALNEFNASTSQAGLVAGIFIIGALIGRLFTGPFMNTIGPKRILMIGLIFFTLTTLLYFIDYGISFLIMSRFVNGITVGIATTVIGTIVALTIPELRRGEGIGYFAVSTALATGLGPFIGLYMSQHKSFDMIFSFSLVLGIISLVTGFFVNIPLSKTTKMKHENVGFKLSGFIEPKALPIGIIILTMAFCFSGVLSYLNLYAIKLDLVDTASFFFIVYTASVLVSRPFTGRLMDRKGANFIMYPAFILFGVGMLLLSSANNSVTFLLAGALIGFGFGNILSVGQTIAVNLAAPHRMGLATATFFISFDIGNGFGPSLLGLVIPTTGYNALYAILGIVVFATSTLYYFLYGKKERAYRLRMAESS</sequence>
<feature type="transmembrane region" description="Helical" evidence="6">
    <location>
        <begin position="140"/>
        <end position="160"/>
    </location>
</feature>
<feature type="transmembrane region" description="Helical" evidence="6">
    <location>
        <begin position="338"/>
        <end position="358"/>
    </location>
</feature>
<feature type="transmembrane region" description="Helical" evidence="6">
    <location>
        <begin position="245"/>
        <end position="263"/>
    </location>
</feature>
<feature type="transmembrane region" description="Helical" evidence="6">
    <location>
        <begin position="300"/>
        <end position="326"/>
    </location>
</feature>
<dbReference type="AlphaFoldDB" id="A0AA90PD96"/>
<feature type="transmembrane region" description="Helical" evidence="6">
    <location>
        <begin position="166"/>
        <end position="187"/>
    </location>
</feature>
<evidence type="ECO:0000256" key="5">
    <source>
        <dbReference type="ARBA" id="ARBA00023136"/>
    </source>
</evidence>
<dbReference type="PANTHER" id="PTHR23531">
    <property type="entry name" value="QUINOLENE RESISTANCE PROTEIN NORA"/>
    <property type="match status" value="1"/>
</dbReference>
<feature type="transmembrane region" description="Helical" evidence="6">
    <location>
        <begin position="212"/>
        <end position="233"/>
    </location>
</feature>
<evidence type="ECO:0000256" key="2">
    <source>
        <dbReference type="ARBA" id="ARBA00022448"/>
    </source>
</evidence>
<dbReference type="Gene3D" id="1.20.1250.20">
    <property type="entry name" value="MFS general substrate transporter like domains"/>
    <property type="match status" value="2"/>
</dbReference>
<keyword evidence="4 6" id="KW-1133">Transmembrane helix</keyword>
<evidence type="ECO:0000313" key="9">
    <source>
        <dbReference type="Proteomes" id="UP001178277"/>
    </source>
</evidence>
<dbReference type="Proteomes" id="UP001178277">
    <property type="component" value="Unassembled WGS sequence"/>
</dbReference>
<feature type="transmembrane region" description="Helical" evidence="6">
    <location>
        <begin position="107"/>
        <end position="128"/>
    </location>
</feature>
<organism evidence="8 9">
    <name type="scientific">Peribacillus simplex</name>
    <dbReference type="NCBI Taxonomy" id="1478"/>
    <lineage>
        <taxon>Bacteria</taxon>
        <taxon>Bacillati</taxon>
        <taxon>Bacillota</taxon>
        <taxon>Bacilli</taxon>
        <taxon>Bacillales</taxon>
        <taxon>Bacillaceae</taxon>
        <taxon>Peribacillus</taxon>
    </lineage>
</organism>
<evidence type="ECO:0000259" key="7">
    <source>
        <dbReference type="PROSITE" id="PS50850"/>
    </source>
</evidence>
<name>A0AA90PD96_9BACI</name>
<feature type="domain" description="Major facilitator superfamily (MFS) profile" evidence="7">
    <location>
        <begin position="11"/>
        <end position="388"/>
    </location>
</feature>
<dbReference type="PROSITE" id="PS50850">
    <property type="entry name" value="MFS"/>
    <property type="match status" value="1"/>
</dbReference>
<keyword evidence="3 6" id="KW-0812">Transmembrane</keyword>
<evidence type="ECO:0000256" key="4">
    <source>
        <dbReference type="ARBA" id="ARBA00022989"/>
    </source>
</evidence>
<dbReference type="GO" id="GO:0005886">
    <property type="term" value="C:plasma membrane"/>
    <property type="evidence" value="ECO:0007669"/>
    <property type="project" value="UniProtKB-SubCell"/>
</dbReference>
<dbReference type="CDD" id="cd17489">
    <property type="entry name" value="MFS_YfcJ_like"/>
    <property type="match status" value="1"/>
</dbReference>
<dbReference type="GO" id="GO:0022857">
    <property type="term" value="F:transmembrane transporter activity"/>
    <property type="evidence" value="ECO:0007669"/>
    <property type="project" value="InterPro"/>
</dbReference>
<reference evidence="8" key="1">
    <citation type="submission" date="2023-07" db="EMBL/GenBank/DDBJ databases">
        <title>Murine gut Bacillus species.</title>
        <authorList>
            <person name="Gutman E."/>
            <person name="Hashuel R."/>
            <person name="Litvak Y."/>
        </authorList>
    </citation>
    <scope>NUCLEOTIDE SEQUENCE</scope>
    <source>
        <strain evidence="8">RU283</strain>
    </source>
</reference>
<feature type="transmembrane region" description="Helical" evidence="6">
    <location>
        <begin position="78"/>
        <end position="95"/>
    </location>
</feature>
<dbReference type="Pfam" id="PF07690">
    <property type="entry name" value="MFS_1"/>
    <property type="match status" value="1"/>
</dbReference>
<dbReference type="InterPro" id="IPR020846">
    <property type="entry name" value="MFS_dom"/>
</dbReference>
<dbReference type="EMBL" id="JAUUTP010000043">
    <property type="protein sequence ID" value="MDP1421537.1"/>
    <property type="molecule type" value="Genomic_DNA"/>
</dbReference>
<keyword evidence="5 6" id="KW-0472">Membrane</keyword>
<dbReference type="SUPFAM" id="SSF103473">
    <property type="entry name" value="MFS general substrate transporter"/>
    <property type="match status" value="1"/>
</dbReference>
<feature type="transmembrane region" description="Helical" evidence="6">
    <location>
        <begin position="12"/>
        <end position="36"/>
    </location>
</feature>
<feature type="transmembrane region" description="Helical" evidence="6">
    <location>
        <begin position="275"/>
        <end position="294"/>
    </location>
</feature>
<dbReference type="InterPro" id="IPR036259">
    <property type="entry name" value="MFS_trans_sf"/>
</dbReference>
<gene>
    <name evidence="8" type="ORF">Q8G35_24985</name>
</gene>
<proteinExistence type="predicted"/>
<comment type="subcellular location">
    <subcellularLocation>
        <location evidence="1">Cell membrane</location>
        <topology evidence="1">Multi-pass membrane protein</topology>
    </subcellularLocation>
</comment>
<keyword evidence="2" id="KW-0813">Transport</keyword>
<feature type="transmembrane region" description="Helical" evidence="6">
    <location>
        <begin position="48"/>
        <end position="66"/>
    </location>
</feature>
<protein>
    <submittedName>
        <fullName evidence="8">MFS transporter</fullName>
    </submittedName>
</protein>
<evidence type="ECO:0000256" key="6">
    <source>
        <dbReference type="SAM" id="Phobius"/>
    </source>
</evidence>
<feature type="transmembrane region" description="Helical" evidence="6">
    <location>
        <begin position="364"/>
        <end position="384"/>
    </location>
</feature>
<evidence type="ECO:0000313" key="8">
    <source>
        <dbReference type="EMBL" id="MDP1421537.1"/>
    </source>
</evidence>
<accession>A0AA90PD96</accession>
<comment type="caution">
    <text evidence="8">The sequence shown here is derived from an EMBL/GenBank/DDBJ whole genome shotgun (WGS) entry which is preliminary data.</text>
</comment>
<evidence type="ECO:0000256" key="3">
    <source>
        <dbReference type="ARBA" id="ARBA00022692"/>
    </source>
</evidence>
<dbReference type="InterPro" id="IPR011701">
    <property type="entry name" value="MFS"/>
</dbReference>
<dbReference type="InterPro" id="IPR052714">
    <property type="entry name" value="MFS_Exporter"/>
</dbReference>